<accession>A0ABV6B8L6</accession>
<dbReference type="RefSeq" id="WP_377240143.1">
    <property type="nucleotide sequence ID" value="NZ_JBHLXP010000001.1"/>
</dbReference>
<protein>
    <submittedName>
        <fullName evidence="1">Uncharacterized protein</fullName>
    </submittedName>
</protein>
<evidence type="ECO:0000313" key="2">
    <source>
        <dbReference type="Proteomes" id="UP001589813"/>
    </source>
</evidence>
<gene>
    <name evidence="1" type="ORF">ACFFJP_02495</name>
</gene>
<evidence type="ECO:0000313" key="1">
    <source>
        <dbReference type="EMBL" id="MFC0047157.1"/>
    </source>
</evidence>
<organism evidence="1 2">
    <name type="scientific">Rheinheimera tilapiae</name>
    <dbReference type="NCBI Taxonomy" id="875043"/>
    <lineage>
        <taxon>Bacteria</taxon>
        <taxon>Pseudomonadati</taxon>
        <taxon>Pseudomonadota</taxon>
        <taxon>Gammaproteobacteria</taxon>
        <taxon>Chromatiales</taxon>
        <taxon>Chromatiaceae</taxon>
        <taxon>Rheinheimera</taxon>
    </lineage>
</organism>
<name>A0ABV6B8L6_9GAMM</name>
<dbReference type="EMBL" id="JBHLXP010000001">
    <property type="protein sequence ID" value="MFC0047157.1"/>
    <property type="molecule type" value="Genomic_DNA"/>
</dbReference>
<reference evidence="1 2" key="1">
    <citation type="submission" date="2024-09" db="EMBL/GenBank/DDBJ databases">
        <authorList>
            <person name="Sun Q."/>
            <person name="Mori K."/>
        </authorList>
    </citation>
    <scope>NUCLEOTIDE SEQUENCE [LARGE SCALE GENOMIC DNA]</scope>
    <source>
        <strain evidence="1 2">KCTC 23315</strain>
    </source>
</reference>
<dbReference type="Proteomes" id="UP001589813">
    <property type="component" value="Unassembled WGS sequence"/>
</dbReference>
<keyword evidence="2" id="KW-1185">Reference proteome</keyword>
<comment type="caution">
    <text evidence="1">The sequence shown here is derived from an EMBL/GenBank/DDBJ whole genome shotgun (WGS) entry which is preliminary data.</text>
</comment>
<sequence>MILLDIAMLQRLNMHDFADYPCRFTSLLLWALASEFGTMAPL</sequence>
<proteinExistence type="predicted"/>